<dbReference type="SUPFAM" id="SSF53098">
    <property type="entry name" value="Ribonuclease H-like"/>
    <property type="match status" value="1"/>
</dbReference>
<dbReference type="Proteomes" id="UP001174677">
    <property type="component" value="Chromosome 7"/>
</dbReference>
<evidence type="ECO:0000313" key="2">
    <source>
        <dbReference type="EMBL" id="KAJ9177319.1"/>
    </source>
</evidence>
<feature type="domain" description="RNase H type-1" evidence="1">
    <location>
        <begin position="93"/>
        <end position="211"/>
    </location>
</feature>
<dbReference type="Gene3D" id="3.30.420.10">
    <property type="entry name" value="Ribonuclease H-like superfamily/Ribonuclease H"/>
    <property type="match status" value="1"/>
</dbReference>
<proteinExistence type="predicted"/>
<dbReference type="InterPro" id="IPR052929">
    <property type="entry name" value="RNase_H-like_EbsB-rel"/>
</dbReference>
<dbReference type="CDD" id="cd06222">
    <property type="entry name" value="RNase_H_like"/>
    <property type="match status" value="1"/>
</dbReference>
<accession>A0ABQ9MAK2</accession>
<dbReference type="PANTHER" id="PTHR47074:SF61">
    <property type="entry name" value="RNASE H TYPE-1 DOMAIN-CONTAINING PROTEIN"/>
    <property type="match status" value="1"/>
</dbReference>
<dbReference type="EMBL" id="JARPOI010000007">
    <property type="protein sequence ID" value="KAJ9177319.1"/>
    <property type="molecule type" value="Genomic_DNA"/>
</dbReference>
<keyword evidence="3" id="KW-1185">Reference proteome</keyword>
<comment type="caution">
    <text evidence="2">The sequence shown here is derived from an EMBL/GenBank/DDBJ whole genome shotgun (WGS) entry which is preliminary data.</text>
</comment>
<dbReference type="InterPro" id="IPR044730">
    <property type="entry name" value="RNase_H-like_dom_plant"/>
</dbReference>
<dbReference type="PANTHER" id="PTHR47074">
    <property type="entry name" value="BNAC02G40300D PROTEIN"/>
    <property type="match status" value="1"/>
</dbReference>
<sequence length="236" mass="26646">MDIWTELSQPLIEQGLDKDFVPLIAFFLWQTWKSRNNFIFKKHILSFQEITSSIICYYQEIVSTQAMKEHPRSTNPRTIMGEEPPPPQWIKINFDGGTSKQQNLGSVVVIARDSSGNPCGWSCKRLLAMTDPLIVEVVACREAILLARAKDFDQIIIEGDATVVIQSLQGNTPPIEIKVVIADILELANGLHRISYCFIKKDYNTQAHNLTARPLYDASFTCNPLIQFSFVIGLMA</sequence>
<dbReference type="InterPro" id="IPR036397">
    <property type="entry name" value="RNaseH_sf"/>
</dbReference>
<protein>
    <recommendedName>
        <fullName evidence="1">RNase H type-1 domain-containing protein</fullName>
    </recommendedName>
</protein>
<evidence type="ECO:0000313" key="3">
    <source>
        <dbReference type="Proteomes" id="UP001174677"/>
    </source>
</evidence>
<gene>
    <name evidence="2" type="ORF">P3X46_012553</name>
</gene>
<name>A0ABQ9MAK2_HEVBR</name>
<dbReference type="InterPro" id="IPR002156">
    <property type="entry name" value="RNaseH_domain"/>
</dbReference>
<dbReference type="Pfam" id="PF13456">
    <property type="entry name" value="RVT_3"/>
    <property type="match status" value="1"/>
</dbReference>
<evidence type="ECO:0000259" key="1">
    <source>
        <dbReference type="Pfam" id="PF13456"/>
    </source>
</evidence>
<reference evidence="2" key="1">
    <citation type="journal article" date="2023" name="Plant Biotechnol. J.">
        <title>Chromosome-level wild Hevea brasiliensis genome provides new tools for genomic-assisted breeding and valuable loci to elevate rubber yield.</title>
        <authorList>
            <person name="Cheng H."/>
            <person name="Song X."/>
            <person name="Hu Y."/>
            <person name="Wu T."/>
            <person name="Yang Q."/>
            <person name="An Z."/>
            <person name="Feng S."/>
            <person name="Deng Z."/>
            <person name="Wu W."/>
            <person name="Zeng X."/>
            <person name="Tu M."/>
            <person name="Wang X."/>
            <person name="Huang H."/>
        </authorList>
    </citation>
    <scope>NUCLEOTIDE SEQUENCE</scope>
    <source>
        <strain evidence="2">MT/VB/25A 57/8</strain>
    </source>
</reference>
<dbReference type="InterPro" id="IPR012337">
    <property type="entry name" value="RNaseH-like_sf"/>
</dbReference>
<organism evidence="2 3">
    <name type="scientific">Hevea brasiliensis</name>
    <name type="common">Para rubber tree</name>
    <name type="synonym">Siphonia brasiliensis</name>
    <dbReference type="NCBI Taxonomy" id="3981"/>
    <lineage>
        <taxon>Eukaryota</taxon>
        <taxon>Viridiplantae</taxon>
        <taxon>Streptophyta</taxon>
        <taxon>Embryophyta</taxon>
        <taxon>Tracheophyta</taxon>
        <taxon>Spermatophyta</taxon>
        <taxon>Magnoliopsida</taxon>
        <taxon>eudicotyledons</taxon>
        <taxon>Gunneridae</taxon>
        <taxon>Pentapetalae</taxon>
        <taxon>rosids</taxon>
        <taxon>fabids</taxon>
        <taxon>Malpighiales</taxon>
        <taxon>Euphorbiaceae</taxon>
        <taxon>Crotonoideae</taxon>
        <taxon>Micrandreae</taxon>
        <taxon>Hevea</taxon>
    </lineage>
</organism>